<feature type="domain" description="EamA" evidence="6">
    <location>
        <begin position="148"/>
        <end position="280"/>
    </location>
</feature>
<dbReference type="GO" id="GO:0016020">
    <property type="term" value="C:membrane"/>
    <property type="evidence" value="ECO:0007669"/>
    <property type="project" value="UniProtKB-SubCell"/>
</dbReference>
<feature type="transmembrane region" description="Helical" evidence="5">
    <location>
        <begin position="12"/>
        <end position="32"/>
    </location>
</feature>
<feature type="transmembrane region" description="Helical" evidence="5">
    <location>
        <begin position="97"/>
        <end position="116"/>
    </location>
</feature>
<dbReference type="AlphaFoldDB" id="A8MC12"/>
<keyword evidence="4 5" id="KW-0472">Membrane</keyword>
<reference evidence="7 8" key="1">
    <citation type="submission" date="2007-10" db="EMBL/GenBank/DDBJ databases">
        <title>Complete sequence of Caldivirga maquilingensis IC-167.</title>
        <authorList>
            <consortium name="US DOE Joint Genome Institute"/>
            <person name="Copeland A."/>
            <person name="Lucas S."/>
            <person name="Lapidus A."/>
            <person name="Barry K."/>
            <person name="Glavina del Rio T."/>
            <person name="Dalin E."/>
            <person name="Tice H."/>
            <person name="Pitluck S."/>
            <person name="Saunders E."/>
            <person name="Brettin T."/>
            <person name="Bruce D."/>
            <person name="Detter J.C."/>
            <person name="Han C."/>
            <person name="Schmutz J."/>
            <person name="Larimer F."/>
            <person name="Land M."/>
            <person name="Hauser L."/>
            <person name="Kyrpides N."/>
            <person name="Ivanova N."/>
            <person name="Biddle J.F."/>
            <person name="Zhang Z."/>
            <person name="Fitz-Gibbon S.T."/>
            <person name="Lowe T.M."/>
            <person name="Saltikov C."/>
            <person name="House C.H."/>
            <person name="Richardson P."/>
        </authorList>
    </citation>
    <scope>NUCLEOTIDE SEQUENCE [LARGE SCALE GENOMIC DNA]</scope>
    <source>
        <strain evidence="8">ATCC 700844 / DSM 13496 / JCM 10307 / IC-167</strain>
    </source>
</reference>
<feature type="transmembrane region" description="Helical" evidence="5">
    <location>
        <begin position="148"/>
        <end position="170"/>
    </location>
</feature>
<protein>
    <recommendedName>
        <fullName evidence="6">EamA domain-containing protein</fullName>
    </recommendedName>
</protein>
<feature type="transmembrane region" description="Helical" evidence="5">
    <location>
        <begin position="177"/>
        <end position="197"/>
    </location>
</feature>
<gene>
    <name evidence="7" type="ordered locus">Cmaq_1980</name>
</gene>
<dbReference type="InterPro" id="IPR000620">
    <property type="entry name" value="EamA_dom"/>
</dbReference>
<evidence type="ECO:0000256" key="4">
    <source>
        <dbReference type="ARBA" id="ARBA00023136"/>
    </source>
</evidence>
<evidence type="ECO:0000313" key="7">
    <source>
        <dbReference type="EMBL" id="ABW02796.1"/>
    </source>
</evidence>
<evidence type="ECO:0000256" key="5">
    <source>
        <dbReference type="SAM" id="Phobius"/>
    </source>
</evidence>
<dbReference type="HOGENOM" id="CLU_033863_5_0_2"/>
<evidence type="ECO:0000259" key="6">
    <source>
        <dbReference type="Pfam" id="PF00892"/>
    </source>
</evidence>
<sequence length="283" mass="30536">MWVIWCREMSRLSGGLIYSIALALVWGVAYPLTRMAEAYASPMVISVVRVGAASLLMYPLARRLILNSRMLIVSVLNMGLFLVLINMSILYSPNPGLAALMIYTQPLFVAVFEWLMLKRRLSLMRIGGVLLGFMGVAVASLSSLSLSLGVVVGLMAGLLWGLGTVLYSMWFRDVNPLVANASSSVLSIPVTALALPIDPALSLTIKGILLILLVVLDAQVLGFMLWFKAISSERPSTVSSILLLTPILALYFSALMIKSSVTPLEVVGAVITIIGLFMVVKSS</sequence>
<organism evidence="7 8">
    <name type="scientific">Caldivirga maquilingensis (strain ATCC 700844 / DSM 13496 / JCM 10307 / IC-167)</name>
    <dbReference type="NCBI Taxonomy" id="397948"/>
    <lineage>
        <taxon>Archaea</taxon>
        <taxon>Thermoproteota</taxon>
        <taxon>Thermoprotei</taxon>
        <taxon>Thermoproteales</taxon>
        <taxon>Thermoproteaceae</taxon>
        <taxon>Caldivirga</taxon>
    </lineage>
</organism>
<dbReference type="KEGG" id="cma:Cmaq_1980"/>
<keyword evidence="2 5" id="KW-0812">Transmembrane</keyword>
<keyword evidence="8" id="KW-1185">Reference proteome</keyword>
<dbReference type="SUPFAM" id="SSF103481">
    <property type="entry name" value="Multidrug resistance efflux transporter EmrE"/>
    <property type="match status" value="2"/>
</dbReference>
<feature type="transmembrane region" description="Helical" evidence="5">
    <location>
        <begin position="38"/>
        <end position="58"/>
    </location>
</feature>
<feature type="transmembrane region" description="Helical" evidence="5">
    <location>
        <begin position="238"/>
        <end position="257"/>
    </location>
</feature>
<dbReference type="STRING" id="397948.Cmaq_1980"/>
<dbReference type="EMBL" id="CP000852">
    <property type="protein sequence ID" value="ABW02796.1"/>
    <property type="molecule type" value="Genomic_DNA"/>
</dbReference>
<dbReference type="PANTHER" id="PTHR32322:SF2">
    <property type="entry name" value="EAMA DOMAIN-CONTAINING PROTEIN"/>
    <property type="match status" value="1"/>
</dbReference>
<dbReference type="InterPro" id="IPR050638">
    <property type="entry name" value="AA-Vitamin_Transporters"/>
</dbReference>
<dbReference type="Proteomes" id="UP000001137">
    <property type="component" value="Chromosome"/>
</dbReference>
<accession>A8MC12</accession>
<feature type="transmembrane region" description="Helical" evidence="5">
    <location>
        <begin position="123"/>
        <end position="142"/>
    </location>
</feature>
<comment type="subcellular location">
    <subcellularLocation>
        <location evidence="1">Membrane</location>
        <topology evidence="1">Multi-pass membrane protein</topology>
    </subcellularLocation>
</comment>
<dbReference type="PANTHER" id="PTHR32322">
    <property type="entry name" value="INNER MEMBRANE TRANSPORTER"/>
    <property type="match status" value="1"/>
</dbReference>
<dbReference type="eggNOG" id="arCOG00271">
    <property type="taxonomic scope" value="Archaea"/>
</dbReference>
<dbReference type="InterPro" id="IPR037185">
    <property type="entry name" value="EmrE-like"/>
</dbReference>
<feature type="transmembrane region" description="Helical" evidence="5">
    <location>
        <begin position="70"/>
        <end position="91"/>
    </location>
</feature>
<feature type="transmembrane region" description="Helical" evidence="5">
    <location>
        <begin position="263"/>
        <end position="280"/>
    </location>
</feature>
<proteinExistence type="predicted"/>
<feature type="domain" description="EamA" evidence="6">
    <location>
        <begin position="15"/>
        <end position="140"/>
    </location>
</feature>
<dbReference type="Pfam" id="PF00892">
    <property type="entry name" value="EamA"/>
    <property type="match status" value="2"/>
</dbReference>
<evidence type="ECO:0000256" key="3">
    <source>
        <dbReference type="ARBA" id="ARBA00022989"/>
    </source>
</evidence>
<name>A8MC12_CALMQ</name>
<keyword evidence="3 5" id="KW-1133">Transmembrane helix</keyword>
<evidence type="ECO:0000256" key="1">
    <source>
        <dbReference type="ARBA" id="ARBA00004141"/>
    </source>
</evidence>
<evidence type="ECO:0000256" key="2">
    <source>
        <dbReference type="ARBA" id="ARBA00022692"/>
    </source>
</evidence>
<feature type="transmembrane region" description="Helical" evidence="5">
    <location>
        <begin position="203"/>
        <end position="226"/>
    </location>
</feature>
<evidence type="ECO:0000313" key="8">
    <source>
        <dbReference type="Proteomes" id="UP000001137"/>
    </source>
</evidence>